<keyword evidence="2" id="KW-0378">Hydrolase</keyword>
<feature type="signal peptide" evidence="4">
    <location>
        <begin position="1"/>
        <end position="25"/>
    </location>
</feature>
<protein>
    <recommendedName>
        <fullName evidence="7">GDSL esterase/lipase</fullName>
    </recommendedName>
</protein>
<comment type="caution">
    <text evidence="5">The sequence shown here is derived from an EMBL/GenBank/DDBJ whole genome shotgun (WGS) entry which is preliminary data.</text>
</comment>
<evidence type="ECO:0000256" key="3">
    <source>
        <dbReference type="ARBA" id="ARBA00022963"/>
    </source>
</evidence>
<proteinExistence type="inferred from homology"/>
<dbReference type="SUPFAM" id="SSF52266">
    <property type="entry name" value="SGNH hydrolase"/>
    <property type="match status" value="1"/>
</dbReference>
<dbReference type="InterPro" id="IPR001087">
    <property type="entry name" value="GDSL"/>
</dbReference>
<dbReference type="Pfam" id="PF00657">
    <property type="entry name" value="Lipase_GDSL"/>
    <property type="match status" value="1"/>
</dbReference>
<dbReference type="InterPro" id="IPR035669">
    <property type="entry name" value="SGNH_plant_lipase-like"/>
</dbReference>
<dbReference type="PANTHER" id="PTHR45648:SF17">
    <property type="entry name" value="GDSL ESTERASE_LIPASE"/>
    <property type="match status" value="1"/>
</dbReference>
<dbReference type="InterPro" id="IPR036514">
    <property type="entry name" value="SGNH_hydro_sf"/>
</dbReference>
<keyword evidence="6" id="KW-1185">Reference proteome</keyword>
<dbReference type="Proteomes" id="UP001318860">
    <property type="component" value="Unassembled WGS sequence"/>
</dbReference>
<evidence type="ECO:0000256" key="2">
    <source>
        <dbReference type="ARBA" id="ARBA00022801"/>
    </source>
</evidence>
<accession>A0ABR0U839</accession>
<keyword evidence="4" id="KW-0732">Signal</keyword>
<reference evidence="5 6" key="1">
    <citation type="journal article" date="2021" name="Comput. Struct. Biotechnol. J.">
        <title>De novo genome assembly of the potent medicinal plant Rehmannia glutinosa using nanopore technology.</title>
        <authorList>
            <person name="Ma L."/>
            <person name="Dong C."/>
            <person name="Song C."/>
            <person name="Wang X."/>
            <person name="Zheng X."/>
            <person name="Niu Y."/>
            <person name="Chen S."/>
            <person name="Feng W."/>
        </authorList>
    </citation>
    <scope>NUCLEOTIDE SEQUENCE [LARGE SCALE GENOMIC DNA]</scope>
    <source>
        <strain evidence="5">DH-2019</strain>
    </source>
</reference>
<dbReference type="EMBL" id="JABTTQ020003310">
    <property type="protein sequence ID" value="KAK6118673.1"/>
    <property type="molecule type" value="Genomic_DNA"/>
</dbReference>
<dbReference type="PANTHER" id="PTHR45648">
    <property type="entry name" value="GDSL LIPASE/ACYLHYDROLASE FAMILY PROTEIN (AFU_ORTHOLOGUE AFUA_4G14700)"/>
    <property type="match status" value="1"/>
</dbReference>
<evidence type="ECO:0000313" key="5">
    <source>
        <dbReference type="EMBL" id="KAK6118673.1"/>
    </source>
</evidence>
<evidence type="ECO:0008006" key="7">
    <source>
        <dbReference type="Google" id="ProtNLM"/>
    </source>
</evidence>
<organism evidence="5 6">
    <name type="scientific">Rehmannia glutinosa</name>
    <name type="common">Chinese foxglove</name>
    <dbReference type="NCBI Taxonomy" id="99300"/>
    <lineage>
        <taxon>Eukaryota</taxon>
        <taxon>Viridiplantae</taxon>
        <taxon>Streptophyta</taxon>
        <taxon>Embryophyta</taxon>
        <taxon>Tracheophyta</taxon>
        <taxon>Spermatophyta</taxon>
        <taxon>Magnoliopsida</taxon>
        <taxon>eudicotyledons</taxon>
        <taxon>Gunneridae</taxon>
        <taxon>Pentapetalae</taxon>
        <taxon>asterids</taxon>
        <taxon>lamiids</taxon>
        <taxon>Lamiales</taxon>
        <taxon>Orobanchaceae</taxon>
        <taxon>Rehmannieae</taxon>
        <taxon>Rehmannia</taxon>
    </lineage>
</organism>
<evidence type="ECO:0000256" key="1">
    <source>
        <dbReference type="ARBA" id="ARBA00008668"/>
    </source>
</evidence>
<comment type="similarity">
    <text evidence="1">Belongs to the 'GDSL' lipolytic enzyme family.</text>
</comment>
<keyword evidence="3" id="KW-0443">Lipid metabolism</keyword>
<name>A0ABR0U839_REHGL</name>
<evidence type="ECO:0000313" key="6">
    <source>
        <dbReference type="Proteomes" id="UP001318860"/>
    </source>
</evidence>
<keyword evidence="3" id="KW-0442">Lipid degradation</keyword>
<evidence type="ECO:0000256" key="4">
    <source>
        <dbReference type="SAM" id="SignalP"/>
    </source>
</evidence>
<gene>
    <name evidence="5" type="ORF">DH2020_047586</name>
</gene>
<dbReference type="Gene3D" id="3.40.50.1110">
    <property type="entry name" value="SGNH hydrolase"/>
    <property type="match status" value="1"/>
</dbReference>
<dbReference type="CDD" id="cd01837">
    <property type="entry name" value="SGNH_plant_lipase_like"/>
    <property type="match status" value="1"/>
</dbReference>
<feature type="chain" id="PRO_5047129614" description="GDSL esterase/lipase" evidence="4">
    <location>
        <begin position="26"/>
        <end position="390"/>
    </location>
</feature>
<sequence>MAKIQFSAFVFLFVILVNNIIPHSADETLPPTIFILGDSTADVGTNNYLPDIATAIKANFPHNGIDFPNSRPTGRFSNGFNSADFVAKFFGLKRSPAPFFFLTTLKSNHFRKHLLKGVNFASAGSGLLDITGPNLSVVPLSQQISQFSTVKDNLTALIGLGASEQILSKSLFFISIGSNDIFGYFLSMSTMPADQYIGLLISAYSDHITNLYKLGARKFGIISVPPVGCCPSQRLVQKLINGVDGCFQPENDFAVAFHSALETLLLNISSQLPGFKYSLGNGYRMTIDVINNPHASGFENVDSACCGIGTLNAQGPCNRTASVCPDRRKYLFWDLYHPTKKAAYLAAQTLYNGPPYYIRWRTVLIVGLLDDECKRHRRAAVITAFVSSLL</sequence>
<dbReference type="InterPro" id="IPR051058">
    <property type="entry name" value="GDSL_Est/Lipase"/>
</dbReference>